<evidence type="ECO:0000256" key="1">
    <source>
        <dbReference type="SAM" id="Phobius"/>
    </source>
</evidence>
<keyword evidence="1" id="KW-1133">Transmembrane helix</keyword>
<dbReference type="Pfam" id="PF10990">
    <property type="entry name" value="DUF2809"/>
    <property type="match status" value="1"/>
</dbReference>
<gene>
    <name evidence="2" type="ORF">IPZ78_15665</name>
</gene>
<comment type="caution">
    <text evidence="2">The sequence shown here is derived from an EMBL/GenBank/DDBJ whole genome shotgun (WGS) entry which is preliminary data.</text>
</comment>
<dbReference type="EMBL" id="JADEYP010000038">
    <property type="protein sequence ID" value="MCA5006584.1"/>
    <property type="molecule type" value="Genomic_DNA"/>
</dbReference>
<sequence length="124" mass="14834">MYPFKSIYILSFFGTIVLGLLSRRIDWIPIITGDALYAVMIYWFFRFIFTTKKSYYALIFSVLFCFGIEFLQLLQHPILIEWRNNPMLRLVLGQGFLWTDLIAYCLGSLIAFFIDRKIINRYFK</sequence>
<keyword evidence="1" id="KW-0472">Membrane</keyword>
<keyword evidence="1" id="KW-0812">Transmembrane</keyword>
<dbReference type="InterPro" id="IPR021257">
    <property type="entry name" value="DUF2809"/>
</dbReference>
<evidence type="ECO:0000313" key="3">
    <source>
        <dbReference type="Proteomes" id="UP001165302"/>
    </source>
</evidence>
<feature type="transmembrane region" description="Helical" evidence="1">
    <location>
        <begin position="95"/>
        <end position="114"/>
    </location>
</feature>
<accession>A0ABS7ZCX2</accession>
<feature type="transmembrane region" description="Helical" evidence="1">
    <location>
        <begin position="28"/>
        <end position="48"/>
    </location>
</feature>
<dbReference type="Proteomes" id="UP001165302">
    <property type="component" value="Unassembled WGS sequence"/>
</dbReference>
<evidence type="ECO:0000313" key="2">
    <source>
        <dbReference type="EMBL" id="MCA5006584.1"/>
    </source>
</evidence>
<name>A0ABS7ZCX2_9SPHI</name>
<feature type="transmembrane region" description="Helical" evidence="1">
    <location>
        <begin position="7"/>
        <end position="22"/>
    </location>
</feature>
<keyword evidence="3" id="KW-1185">Reference proteome</keyword>
<organism evidence="2 3">
    <name type="scientific">Sphingobacterium bovistauri</name>
    <dbReference type="NCBI Taxonomy" id="2781959"/>
    <lineage>
        <taxon>Bacteria</taxon>
        <taxon>Pseudomonadati</taxon>
        <taxon>Bacteroidota</taxon>
        <taxon>Sphingobacteriia</taxon>
        <taxon>Sphingobacteriales</taxon>
        <taxon>Sphingobacteriaceae</taxon>
        <taxon>Sphingobacterium</taxon>
    </lineage>
</organism>
<reference evidence="2" key="1">
    <citation type="submission" date="2020-10" db="EMBL/GenBank/DDBJ databases">
        <authorList>
            <person name="Lu T."/>
            <person name="Wang Q."/>
            <person name="Han X."/>
        </authorList>
    </citation>
    <scope>NUCLEOTIDE SEQUENCE</scope>
    <source>
        <strain evidence="2">WQ 366</strain>
    </source>
</reference>
<protein>
    <submittedName>
        <fullName evidence="2">DUF2809 domain-containing protein</fullName>
    </submittedName>
</protein>
<proteinExistence type="predicted"/>
<feature type="transmembrane region" description="Helical" evidence="1">
    <location>
        <begin position="55"/>
        <end position="75"/>
    </location>
</feature>